<dbReference type="GO" id="GO:0045944">
    <property type="term" value="P:positive regulation of transcription by RNA polymerase II"/>
    <property type="evidence" value="ECO:0007669"/>
    <property type="project" value="InterPro"/>
</dbReference>
<reference evidence="13" key="1">
    <citation type="submission" date="2022-03" db="EMBL/GenBank/DDBJ databases">
        <authorList>
            <person name="Lindestad O."/>
        </authorList>
    </citation>
    <scope>NUCLEOTIDE SEQUENCE</scope>
</reference>
<evidence type="ECO:0000256" key="8">
    <source>
        <dbReference type="ARBA" id="ARBA00023242"/>
    </source>
</evidence>
<evidence type="ECO:0000256" key="10">
    <source>
        <dbReference type="RuleBase" id="RU000682"/>
    </source>
</evidence>
<evidence type="ECO:0000256" key="6">
    <source>
        <dbReference type="ARBA" id="ARBA00023159"/>
    </source>
</evidence>
<feature type="domain" description="Homeobox" evidence="12">
    <location>
        <begin position="99"/>
        <end position="159"/>
    </location>
</feature>
<keyword evidence="4 9" id="KW-0238">DNA-binding</keyword>
<proteinExistence type="predicted"/>
<dbReference type="GO" id="GO:0000981">
    <property type="term" value="F:DNA-binding transcription factor activity, RNA polymerase II-specific"/>
    <property type="evidence" value="ECO:0007669"/>
    <property type="project" value="InterPro"/>
</dbReference>
<dbReference type="PANTHER" id="PTHR24328">
    <property type="entry name" value="HOMEOBOX PROTEIN MOX"/>
    <property type="match status" value="1"/>
</dbReference>
<keyword evidence="6" id="KW-0010">Activator</keyword>
<comment type="caution">
    <text evidence="13">The sequence shown here is derived from an EMBL/GenBank/DDBJ whole genome shotgun (WGS) entry which is preliminary data.</text>
</comment>
<dbReference type="PANTHER" id="PTHR24328:SF7">
    <property type="entry name" value="BUTTONLESS"/>
    <property type="match status" value="1"/>
</dbReference>
<evidence type="ECO:0000256" key="2">
    <source>
        <dbReference type="ARBA" id="ARBA00022473"/>
    </source>
</evidence>
<dbReference type="PRINTS" id="PR00024">
    <property type="entry name" value="HOMEOBOX"/>
</dbReference>
<dbReference type="GO" id="GO:0000978">
    <property type="term" value="F:RNA polymerase II cis-regulatory region sequence-specific DNA binding"/>
    <property type="evidence" value="ECO:0007669"/>
    <property type="project" value="TreeGrafter"/>
</dbReference>
<comment type="subcellular location">
    <subcellularLocation>
        <location evidence="1 9 10">Nucleus</location>
    </subcellularLocation>
</comment>
<dbReference type="Proteomes" id="UP000838756">
    <property type="component" value="Unassembled WGS sequence"/>
</dbReference>
<accession>A0A8S4S0I0</accession>
<keyword evidence="2" id="KW-0217">Developmental protein</keyword>
<dbReference type="AlphaFoldDB" id="A0A8S4S0I0"/>
<evidence type="ECO:0000259" key="12">
    <source>
        <dbReference type="PROSITE" id="PS50071"/>
    </source>
</evidence>
<evidence type="ECO:0000256" key="1">
    <source>
        <dbReference type="ARBA" id="ARBA00004123"/>
    </source>
</evidence>
<keyword evidence="7" id="KW-0804">Transcription</keyword>
<evidence type="ECO:0000256" key="4">
    <source>
        <dbReference type="ARBA" id="ARBA00023125"/>
    </source>
</evidence>
<dbReference type="InterPro" id="IPR020479">
    <property type="entry name" value="HD_metazoa"/>
</dbReference>
<keyword evidence="8 9" id="KW-0539">Nucleus</keyword>
<dbReference type="EMBL" id="CAKXAJ010025736">
    <property type="protein sequence ID" value="CAH2243306.1"/>
    <property type="molecule type" value="Genomic_DNA"/>
</dbReference>
<dbReference type="SUPFAM" id="SSF46689">
    <property type="entry name" value="Homeodomain-like"/>
    <property type="match status" value="1"/>
</dbReference>
<dbReference type="InterPro" id="IPR017970">
    <property type="entry name" value="Homeobox_CS"/>
</dbReference>
<dbReference type="CDD" id="cd00086">
    <property type="entry name" value="homeodomain"/>
    <property type="match status" value="1"/>
</dbReference>
<keyword evidence="3" id="KW-0805">Transcription regulation</keyword>
<organism evidence="13 14">
    <name type="scientific">Pararge aegeria aegeria</name>
    <dbReference type="NCBI Taxonomy" id="348720"/>
    <lineage>
        <taxon>Eukaryota</taxon>
        <taxon>Metazoa</taxon>
        <taxon>Ecdysozoa</taxon>
        <taxon>Arthropoda</taxon>
        <taxon>Hexapoda</taxon>
        <taxon>Insecta</taxon>
        <taxon>Pterygota</taxon>
        <taxon>Neoptera</taxon>
        <taxon>Endopterygota</taxon>
        <taxon>Lepidoptera</taxon>
        <taxon>Glossata</taxon>
        <taxon>Ditrysia</taxon>
        <taxon>Papilionoidea</taxon>
        <taxon>Nymphalidae</taxon>
        <taxon>Satyrinae</taxon>
        <taxon>Satyrini</taxon>
        <taxon>Parargina</taxon>
        <taxon>Pararge</taxon>
    </lineage>
</organism>
<dbReference type="Pfam" id="PF00046">
    <property type="entry name" value="Homeodomain"/>
    <property type="match status" value="1"/>
</dbReference>
<dbReference type="GO" id="GO:0005634">
    <property type="term" value="C:nucleus"/>
    <property type="evidence" value="ECO:0007669"/>
    <property type="project" value="UniProtKB-SubCell"/>
</dbReference>
<evidence type="ECO:0000313" key="13">
    <source>
        <dbReference type="EMBL" id="CAH2243306.1"/>
    </source>
</evidence>
<dbReference type="InterPro" id="IPR001356">
    <property type="entry name" value="HD"/>
</dbReference>
<evidence type="ECO:0000256" key="11">
    <source>
        <dbReference type="SAM" id="MobiDB-lite"/>
    </source>
</evidence>
<evidence type="ECO:0000256" key="5">
    <source>
        <dbReference type="ARBA" id="ARBA00023155"/>
    </source>
</evidence>
<feature type="region of interest" description="Disordered" evidence="11">
    <location>
        <begin position="160"/>
        <end position="179"/>
    </location>
</feature>
<keyword evidence="14" id="KW-1185">Reference proteome</keyword>
<feature type="DNA-binding region" description="Homeobox" evidence="9">
    <location>
        <begin position="101"/>
        <end position="160"/>
    </location>
</feature>
<feature type="region of interest" description="Disordered" evidence="11">
    <location>
        <begin position="82"/>
        <end position="105"/>
    </location>
</feature>
<evidence type="ECO:0000313" key="14">
    <source>
        <dbReference type="Proteomes" id="UP000838756"/>
    </source>
</evidence>
<evidence type="ECO:0000256" key="7">
    <source>
        <dbReference type="ARBA" id="ARBA00023163"/>
    </source>
</evidence>
<gene>
    <name evidence="13" type="primary">jg26015</name>
    <name evidence="13" type="ORF">PAEG_LOCUS19467</name>
</gene>
<dbReference type="PROSITE" id="PS00027">
    <property type="entry name" value="HOMEOBOX_1"/>
    <property type="match status" value="1"/>
</dbReference>
<dbReference type="Gene3D" id="1.10.10.60">
    <property type="entry name" value="Homeodomain-like"/>
    <property type="match status" value="1"/>
</dbReference>
<name>A0A8S4S0I0_9NEOP</name>
<evidence type="ECO:0000256" key="3">
    <source>
        <dbReference type="ARBA" id="ARBA00023015"/>
    </source>
</evidence>
<dbReference type="SMART" id="SM00389">
    <property type="entry name" value="HOX"/>
    <property type="match status" value="1"/>
</dbReference>
<feature type="compositionally biased region" description="Basic residues" evidence="11">
    <location>
        <begin position="160"/>
        <end position="170"/>
    </location>
</feature>
<dbReference type="PROSITE" id="PS50071">
    <property type="entry name" value="HOMEOBOX_2"/>
    <property type="match status" value="1"/>
</dbReference>
<dbReference type="InterPro" id="IPR009057">
    <property type="entry name" value="Homeodomain-like_sf"/>
</dbReference>
<sequence length="179" mass="21611">MEYFKANYLLQNNGTEKTDFQNFEPMMYQEVINNQEFPNYFQMFYDYRAPPDHQSQGPEAYPEEWEWQWGEPVLVKEEHVPSHEENIGFSEEEMRSPSTAGRKERTAFSKAQIRSLEAEFERANYLTRLRRYEIAVALHLTERQVKVWFQNRRMKWKRTKGISKHIKKKDSTKESNMAL</sequence>
<evidence type="ECO:0000256" key="9">
    <source>
        <dbReference type="PROSITE-ProRule" id="PRU00108"/>
    </source>
</evidence>
<protein>
    <submittedName>
        <fullName evidence="13">Jg26015 protein</fullName>
    </submittedName>
</protein>
<dbReference type="OrthoDB" id="6159439at2759"/>
<dbReference type="InterPro" id="IPR042634">
    <property type="entry name" value="MOX-1/MOX-2"/>
</dbReference>
<keyword evidence="5 9" id="KW-0371">Homeobox</keyword>